<feature type="transmembrane region" description="Helical" evidence="1">
    <location>
        <begin position="96"/>
        <end position="113"/>
    </location>
</feature>
<evidence type="ECO:0008006" key="4">
    <source>
        <dbReference type="Google" id="ProtNLM"/>
    </source>
</evidence>
<keyword evidence="1" id="KW-1133">Transmembrane helix</keyword>
<reference evidence="2" key="1">
    <citation type="submission" date="2023-07" db="EMBL/GenBank/DDBJ databases">
        <authorList>
            <consortium name="AG Swart"/>
            <person name="Singh M."/>
            <person name="Singh A."/>
            <person name="Seah K."/>
            <person name="Emmerich C."/>
        </authorList>
    </citation>
    <scope>NUCLEOTIDE SEQUENCE</scope>
    <source>
        <strain evidence="2">DP1</strain>
    </source>
</reference>
<protein>
    <recommendedName>
        <fullName evidence="4">Transmembrane protein</fullName>
    </recommendedName>
</protein>
<gene>
    <name evidence="2" type="ORF">ECRASSUSDP1_LOCUS26619</name>
</gene>
<feature type="transmembrane region" description="Helical" evidence="1">
    <location>
        <begin position="38"/>
        <end position="56"/>
    </location>
</feature>
<accession>A0AAD1Y5M0</accession>
<evidence type="ECO:0000256" key="1">
    <source>
        <dbReference type="SAM" id="Phobius"/>
    </source>
</evidence>
<dbReference type="EMBL" id="CAMPGE010027449">
    <property type="protein sequence ID" value="CAI2385077.1"/>
    <property type="molecule type" value="Genomic_DNA"/>
</dbReference>
<name>A0AAD1Y5M0_EUPCR</name>
<dbReference type="Proteomes" id="UP001295684">
    <property type="component" value="Unassembled WGS sequence"/>
</dbReference>
<feature type="transmembrane region" description="Helical" evidence="1">
    <location>
        <begin position="63"/>
        <end position="84"/>
    </location>
</feature>
<organism evidence="2 3">
    <name type="scientific">Euplotes crassus</name>
    <dbReference type="NCBI Taxonomy" id="5936"/>
    <lineage>
        <taxon>Eukaryota</taxon>
        <taxon>Sar</taxon>
        <taxon>Alveolata</taxon>
        <taxon>Ciliophora</taxon>
        <taxon>Intramacronucleata</taxon>
        <taxon>Spirotrichea</taxon>
        <taxon>Hypotrichia</taxon>
        <taxon>Euplotida</taxon>
        <taxon>Euplotidae</taxon>
        <taxon>Moneuplotes</taxon>
    </lineage>
</organism>
<dbReference type="AlphaFoldDB" id="A0AAD1Y5M0"/>
<keyword evidence="1" id="KW-0472">Membrane</keyword>
<keyword evidence="1" id="KW-0812">Transmembrane</keyword>
<sequence length="114" mass="12689">MKVSRIPWMLGCFSVTAGIAMQSIAHHKSDFNDRDRSSLYNTSAVTMVNGVGMCLLAMKRSKFAAPVFGLQFAGLLLFPGLVTYRLYYQDSTYSKYIPYGGVSIMLSWLLMGLI</sequence>
<evidence type="ECO:0000313" key="3">
    <source>
        <dbReference type="Proteomes" id="UP001295684"/>
    </source>
</evidence>
<keyword evidence="3" id="KW-1185">Reference proteome</keyword>
<comment type="caution">
    <text evidence="2">The sequence shown here is derived from an EMBL/GenBank/DDBJ whole genome shotgun (WGS) entry which is preliminary data.</text>
</comment>
<proteinExistence type="predicted"/>
<evidence type="ECO:0000313" key="2">
    <source>
        <dbReference type="EMBL" id="CAI2385077.1"/>
    </source>
</evidence>